<dbReference type="Proteomes" id="UP000767238">
    <property type="component" value="Unassembled WGS sequence"/>
</dbReference>
<feature type="compositionally biased region" description="Low complexity" evidence="1">
    <location>
        <begin position="1"/>
        <end position="11"/>
    </location>
</feature>
<dbReference type="EMBL" id="JAHFYH010000008">
    <property type="protein sequence ID" value="KAH0228599.1"/>
    <property type="molecule type" value="Genomic_DNA"/>
</dbReference>
<comment type="caution">
    <text evidence="2">The sequence shown here is derived from an EMBL/GenBank/DDBJ whole genome shotgun (WGS) entry which is preliminary data.</text>
</comment>
<sequence>MSQQQQQQQQQPSIQNSADANAASKWGVTPNSSTTSKPLDPSTGKPIDWENFYDEETKKELRAKGVNPALKAEMDWHKNQSEGKGIWGKVAQTAMGGGWIR</sequence>
<protein>
    <submittedName>
        <fullName evidence="2">Uncharacterized protein</fullName>
    </submittedName>
</protein>
<reference evidence="2" key="1">
    <citation type="journal article" date="2021" name="J Fungi (Basel)">
        <title>Virulence traits and population genomics of the black yeast Aureobasidium melanogenum.</title>
        <authorList>
            <person name="Cernosa A."/>
            <person name="Sun X."/>
            <person name="Gostincar C."/>
            <person name="Fang C."/>
            <person name="Gunde-Cimerman N."/>
            <person name="Song Z."/>
        </authorList>
    </citation>
    <scope>NUCLEOTIDE SEQUENCE</scope>
    <source>
        <strain evidence="2">EXF-8016</strain>
    </source>
</reference>
<name>A0A9P8GQ74_AURME</name>
<evidence type="ECO:0000313" key="3">
    <source>
        <dbReference type="Proteomes" id="UP000767238"/>
    </source>
</evidence>
<organism evidence="2 3">
    <name type="scientific">Aureobasidium melanogenum</name>
    <name type="common">Aureobasidium pullulans var. melanogenum</name>
    <dbReference type="NCBI Taxonomy" id="46634"/>
    <lineage>
        <taxon>Eukaryota</taxon>
        <taxon>Fungi</taxon>
        <taxon>Dikarya</taxon>
        <taxon>Ascomycota</taxon>
        <taxon>Pezizomycotina</taxon>
        <taxon>Dothideomycetes</taxon>
        <taxon>Dothideomycetidae</taxon>
        <taxon>Dothideales</taxon>
        <taxon>Saccotheciaceae</taxon>
        <taxon>Aureobasidium</taxon>
    </lineage>
</organism>
<dbReference type="AlphaFoldDB" id="A0A9P8GQ74"/>
<dbReference type="OrthoDB" id="5431248at2759"/>
<evidence type="ECO:0000313" key="2">
    <source>
        <dbReference type="EMBL" id="KAH0228599.1"/>
    </source>
</evidence>
<feature type="non-terminal residue" evidence="2">
    <location>
        <position position="101"/>
    </location>
</feature>
<reference evidence="2" key="2">
    <citation type="submission" date="2021-08" db="EMBL/GenBank/DDBJ databases">
        <authorList>
            <person name="Gostincar C."/>
            <person name="Sun X."/>
            <person name="Song Z."/>
            <person name="Gunde-Cimerman N."/>
        </authorList>
    </citation>
    <scope>NUCLEOTIDE SEQUENCE</scope>
    <source>
        <strain evidence="2">EXF-8016</strain>
    </source>
</reference>
<evidence type="ECO:0000256" key="1">
    <source>
        <dbReference type="SAM" id="MobiDB-lite"/>
    </source>
</evidence>
<proteinExistence type="predicted"/>
<accession>A0A9P8GQ74</accession>
<feature type="region of interest" description="Disordered" evidence="1">
    <location>
        <begin position="1"/>
        <end position="51"/>
    </location>
</feature>
<gene>
    <name evidence="2" type="ORF">KCV03_g1926</name>
</gene>